<reference evidence="1" key="1">
    <citation type="journal article" date="2021" name="Proc. Natl. Acad. Sci. U.S.A.">
        <title>A Catalog of Tens of Thousands of Viruses from Human Metagenomes Reveals Hidden Associations with Chronic Diseases.</title>
        <authorList>
            <person name="Tisza M.J."/>
            <person name="Buck C.B."/>
        </authorList>
    </citation>
    <scope>NUCLEOTIDE SEQUENCE</scope>
    <source>
        <strain evidence="1">CtNnv6</strain>
    </source>
</reference>
<sequence>MKQYIERMKVRMQEWLEGRARHMEARRVKRIDREARNTIQLMEHNGLMYVGVNGVPLFAAGDLTEGVVESVAQARKAYADWMEEQAWR</sequence>
<organism evidence="1">
    <name type="scientific">Myoviridae sp. ctNnv6</name>
    <dbReference type="NCBI Taxonomy" id="2825091"/>
    <lineage>
        <taxon>Viruses</taxon>
        <taxon>Duplodnaviria</taxon>
        <taxon>Heunggongvirae</taxon>
        <taxon>Uroviricota</taxon>
        <taxon>Caudoviricetes</taxon>
    </lineage>
</organism>
<protein>
    <submittedName>
        <fullName evidence="1">Uncharacterized protein</fullName>
    </submittedName>
</protein>
<proteinExistence type="predicted"/>
<dbReference type="EMBL" id="BK015321">
    <property type="protein sequence ID" value="DAE01223.1"/>
    <property type="molecule type" value="Genomic_DNA"/>
</dbReference>
<name>A0A8S5P2A4_9CAUD</name>
<evidence type="ECO:0000313" key="1">
    <source>
        <dbReference type="EMBL" id="DAE01223.1"/>
    </source>
</evidence>
<accession>A0A8S5P2A4</accession>